<dbReference type="PROSITE" id="PS51257">
    <property type="entry name" value="PROKAR_LIPOPROTEIN"/>
    <property type="match status" value="1"/>
</dbReference>
<gene>
    <name evidence="1" type="ORF">GALMADRAFT_247258</name>
</gene>
<protein>
    <submittedName>
        <fullName evidence="1">Uncharacterized protein</fullName>
    </submittedName>
</protein>
<evidence type="ECO:0000313" key="1">
    <source>
        <dbReference type="EMBL" id="KDR76075.1"/>
    </source>
</evidence>
<proteinExistence type="predicted"/>
<organism evidence="1 2">
    <name type="scientific">Galerina marginata (strain CBS 339.88)</name>
    <dbReference type="NCBI Taxonomy" id="685588"/>
    <lineage>
        <taxon>Eukaryota</taxon>
        <taxon>Fungi</taxon>
        <taxon>Dikarya</taxon>
        <taxon>Basidiomycota</taxon>
        <taxon>Agaricomycotina</taxon>
        <taxon>Agaricomycetes</taxon>
        <taxon>Agaricomycetidae</taxon>
        <taxon>Agaricales</taxon>
        <taxon>Agaricineae</taxon>
        <taxon>Strophariaceae</taxon>
        <taxon>Galerina</taxon>
    </lineage>
</organism>
<keyword evidence="2" id="KW-1185">Reference proteome</keyword>
<reference evidence="2" key="1">
    <citation type="journal article" date="2014" name="Proc. Natl. Acad. Sci. U.S.A.">
        <title>Extensive sampling of basidiomycete genomes demonstrates inadequacy of the white-rot/brown-rot paradigm for wood decay fungi.</title>
        <authorList>
            <person name="Riley R."/>
            <person name="Salamov A.A."/>
            <person name="Brown D.W."/>
            <person name="Nagy L.G."/>
            <person name="Floudas D."/>
            <person name="Held B.W."/>
            <person name="Levasseur A."/>
            <person name="Lombard V."/>
            <person name="Morin E."/>
            <person name="Otillar R."/>
            <person name="Lindquist E.A."/>
            <person name="Sun H."/>
            <person name="LaButti K.M."/>
            <person name="Schmutz J."/>
            <person name="Jabbour D."/>
            <person name="Luo H."/>
            <person name="Baker S.E."/>
            <person name="Pisabarro A.G."/>
            <person name="Walton J.D."/>
            <person name="Blanchette R.A."/>
            <person name="Henrissat B."/>
            <person name="Martin F."/>
            <person name="Cullen D."/>
            <person name="Hibbett D.S."/>
            <person name="Grigoriev I.V."/>
        </authorList>
    </citation>
    <scope>NUCLEOTIDE SEQUENCE [LARGE SCALE GENOMIC DNA]</scope>
    <source>
        <strain evidence="2">CBS 339.88</strain>
    </source>
</reference>
<sequence>MPVTYSRGRRGAHAPPSWFGGAFSCRPCRSSFSLPFPVPSFPRLCYPPASFAPVASFALAWSLALPG</sequence>
<dbReference type="EMBL" id="KL142379">
    <property type="protein sequence ID" value="KDR76075.1"/>
    <property type="molecule type" value="Genomic_DNA"/>
</dbReference>
<dbReference type="Proteomes" id="UP000027222">
    <property type="component" value="Unassembled WGS sequence"/>
</dbReference>
<dbReference type="HOGENOM" id="CLU_2812524_0_0_1"/>
<name>A0A067SYR4_GALM3</name>
<accession>A0A067SYR4</accession>
<dbReference type="AlphaFoldDB" id="A0A067SYR4"/>
<evidence type="ECO:0000313" key="2">
    <source>
        <dbReference type="Proteomes" id="UP000027222"/>
    </source>
</evidence>